<evidence type="ECO:0000313" key="2">
    <source>
        <dbReference type="EMBL" id="MBB6408495.1"/>
    </source>
</evidence>
<dbReference type="SUPFAM" id="SSF55729">
    <property type="entry name" value="Acyl-CoA N-acyltransferases (Nat)"/>
    <property type="match status" value="1"/>
</dbReference>
<dbReference type="GO" id="GO:0016747">
    <property type="term" value="F:acyltransferase activity, transferring groups other than amino-acyl groups"/>
    <property type="evidence" value="ECO:0007669"/>
    <property type="project" value="InterPro"/>
</dbReference>
<comment type="caution">
    <text evidence="2">The sequence shown here is derived from an EMBL/GenBank/DDBJ whole genome shotgun (WGS) entry which is preliminary data.</text>
</comment>
<dbReference type="Pfam" id="PF00583">
    <property type="entry name" value="Acetyltransf_1"/>
    <property type="match status" value="1"/>
</dbReference>
<evidence type="ECO:0000313" key="3">
    <source>
        <dbReference type="Proteomes" id="UP000556329"/>
    </source>
</evidence>
<dbReference type="AlphaFoldDB" id="A0A841PIZ5"/>
<accession>A0A841PIZ5</accession>
<dbReference type="CDD" id="cd04301">
    <property type="entry name" value="NAT_SF"/>
    <property type="match status" value="1"/>
</dbReference>
<dbReference type="PROSITE" id="PS51186">
    <property type="entry name" value="GNAT"/>
    <property type="match status" value="1"/>
</dbReference>
<dbReference type="InterPro" id="IPR016181">
    <property type="entry name" value="Acyl_CoA_acyltransferase"/>
</dbReference>
<organism evidence="2 3">
    <name type="scientific">Mesorhizobium sangaii</name>
    <dbReference type="NCBI Taxonomy" id="505389"/>
    <lineage>
        <taxon>Bacteria</taxon>
        <taxon>Pseudomonadati</taxon>
        <taxon>Pseudomonadota</taxon>
        <taxon>Alphaproteobacteria</taxon>
        <taxon>Hyphomicrobiales</taxon>
        <taxon>Phyllobacteriaceae</taxon>
        <taxon>Mesorhizobium</taxon>
    </lineage>
</organism>
<gene>
    <name evidence="2" type="ORF">HNQ71_001139</name>
</gene>
<evidence type="ECO:0000259" key="1">
    <source>
        <dbReference type="PROSITE" id="PS51186"/>
    </source>
</evidence>
<proteinExistence type="predicted"/>
<reference evidence="2 3" key="1">
    <citation type="submission" date="2020-08" db="EMBL/GenBank/DDBJ databases">
        <title>Genomic Encyclopedia of Type Strains, Phase IV (KMG-IV): sequencing the most valuable type-strain genomes for metagenomic binning, comparative biology and taxonomic classification.</title>
        <authorList>
            <person name="Goeker M."/>
        </authorList>
    </citation>
    <scope>NUCLEOTIDE SEQUENCE [LARGE SCALE GENOMIC DNA]</scope>
    <source>
        <strain evidence="2 3">DSM 100039</strain>
    </source>
</reference>
<keyword evidence="3" id="KW-1185">Reference proteome</keyword>
<keyword evidence="2" id="KW-0808">Transferase</keyword>
<name>A0A841PIZ5_9HYPH</name>
<dbReference type="Proteomes" id="UP000556329">
    <property type="component" value="Unassembled WGS sequence"/>
</dbReference>
<protein>
    <submittedName>
        <fullName evidence="2">GNAT superfamily N-acetyltransferase</fullName>
    </submittedName>
</protein>
<dbReference type="EMBL" id="JACHEF010000001">
    <property type="protein sequence ID" value="MBB6408495.1"/>
    <property type="molecule type" value="Genomic_DNA"/>
</dbReference>
<dbReference type="InterPro" id="IPR000182">
    <property type="entry name" value="GNAT_dom"/>
</dbReference>
<sequence>MKTTLETTANPSPEELTFLAERLTAFNDGDVGASERKALAVFVRDEDGTVVAGISGYTAWGWLYVQWLWVDERLRGQRMAGNMLDAAEQEAVARGCRNAWIDTFNPHAAKVYQRQGYQPFGTLADFPVGRSRIFLQKALPGPD</sequence>
<dbReference type="RefSeq" id="WP_184871554.1">
    <property type="nucleotide sequence ID" value="NZ_JACHEF010000001.1"/>
</dbReference>
<dbReference type="Gene3D" id="3.40.630.30">
    <property type="match status" value="1"/>
</dbReference>
<feature type="domain" description="N-acetyltransferase" evidence="1">
    <location>
        <begin position="1"/>
        <end position="140"/>
    </location>
</feature>